<dbReference type="EMBL" id="QGKV02000649">
    <property type="protein sequence ID" value="KAF3578566.1"/>
    <property type="molecule type" value="Genomic_DNA"/>
</dbReference>
<dbReference type="Proteomes" id="UP000266723">
    <property type="component" value="Unassembled WGS sequence"/>
</dbReference>
<evidence type="ECO:0000313" key="1">
    <source>
        <dbReference type="EMBL" id="KAF3578566.1"/>
    </source>
</evidence>
<protein>
    <submittedName>
        <fullName evidence="1">Uncharacterized protein</fullName>
    </submittedName>
</protein>
<sequence length="98" mass="11191">MEDLWENIEVPALSSEACKAKNSRGRVKDLDRNNLVKSRRRIMDAQNFDTQRNLAADFAGTRENILMSRSTGIKVDDCASGMEKCSFDIFHRGWILQP</sequence>
<reference evidence="1 2" key="1">
    <citation type="journal article" date="2020" name="BMC Genomics">
        <title>Intraspecific diversification of the crop wild relative Brassica cretica Lam. using demographic model selection.</title>
        <authorList>
            <person name="Kioukis A."/>
            <person name="Michalopoulou V.A."/>
            <person name="Briers L."/>
            <person name="Pirintsos S."/>
            <person name="Studholme D.J."/>
            <person name="Pavlidis P."/>
            <person name="Sarris P.F."/>
        </authorList>
    </citation>
    <scope>NUCLEOTIDE SEQUENCE [LARGE SCALE GENOMIC DNA]</scope>
    <source>
        <strain evidence="2">cv. PFS-1207/04</strain>
    </source>
</reference>
<comment type="caution">
    <text evidence="1">The sequence shown here is derived from an EMBL/GenBank/DDBJ whole genome shotgun (WGS) entry which is preliminary data.</text>
</comment>
<proteinExistence type="predicted"/>
<keyword evidence="2" id="KW-1185">Reference proteome</keyword>
<evidence type="ECO:0000313" key="2">
    <source>
        <dbReference type="Proteomes" id="UP000266723"/>
    </source>
</evidence>
<gene>
    <name evidence="1" type="ORF">DY000_02029594</name>
</gene>
<name>A0ABQ7DML5_BRACR</name>
<organism evidence="1 2">
    <name type="scientific">Brassica cretica</name>
    <name type="common">Mustard</name>
    <dbReference type="NCBI Taxonomy" id="69181"/>
    <lineage>
        <taxon>Eukaryota</taxon>
        <taxon>Viridiplantae</taxon>
        <taxon>Streptophyta</taxon>
        <taxon>Embryophyta</taxon>
        <taxon>Tracheophyta</taxon>
        <taxon>Spermatophyta</taxon>
        <taxon>Magnoliopsida</taxon>
        <taxon>eudicotyledons</taxon>
        <taxon>Gunneridae</taxon>
        <taxon>Pentapetalae</taxon>
        <taxon>rosids</taxon>
        <taxon>malvids</taxon>
        <taxon>Brassicales</taxon>
        <taxon>Brassicaceae</taxon>
        <taxon>Brassiceae</taxon>
        <taxon>Brassica</taxon>
    </lineage>
</organism>
<accession>A0ABQ7DML5</accession>